<dbReference type="SUPFAM" id="SSF54928">
    <property type="entry name" value="RNA-binding domain, RBD"/>
    <property type="match status" value="2"/>
</dbReference>
<dbReference type="SMART" id="SM00360">
    <property type="entry name" value="RRM"/>
    <property type="match status" value="2"/>
</dbReference>
<feature type="compositionally biased region" description="Basic and acidic residues" evidence="4">
    <location>
        <begin position="232"/>
        <end position="259"/>
    </location>
</feature>
<gene>
    <name evidence="6" type="ORF">DGAL_LOCUS14263</name>
</gene>
<feature type="region of interest" description="Disordered" evidence="4">
    <location>
        <begin position="1"/>
        <end position="37"/>
    </location>
</feature>
<evidence type="ECO:0000256" key="3">
    <source>
        <dbReference type="PROSITE-ProRule" id="PRU00176"/>
    </source>
</evidence>
<dbReference type="InterPro" id="IPR035979">
    <property type="entry name" value="RBD_domain_sf"/>
</dbReference>
<evidence type="ECO:0000256" key="4">
    <source>
        <dbReference type="SAM" id="MobiDB-lite"/>
    </source>
</evidence>
<comment type="caution">
    <text evidence="6">The sequence shown here is derived from an EMBL/GenBank/DDBJ whole genome shotgun (WGS) entry which is preliminary data.</text>
</comment>
<dbReference type="CDD" id="cd12328">
    <property type="entry name" value="RRM2_hnRNPA_like"/>
    <property type="match status" value="1"/>
</dbReference>
<feature type="compositionally biased region" description="Gly residues" evidence="4">
    <location>
        <begin position="313"/>
        <end position="324"/>
    </location>
</feature>
<keyword evidence="2 3" id="KW-0694">RNA-binding</keyword>
<dbReference type="FunFam" id="3.30.70.330:FF:001175">
    <property type="entry name" value="Heterogeneous nuclear ribonucleoprotein A3"/>
    <property type="match status" value="1"/>
</dbReference>
<feature type="region of interest" description="Disordered" evidence="4">
    <location>
        <begin position="209"/>
        <end position="324"/>
    </location>
</feature>
<dbReference type="PANTHER" id="PTHR48026:SF14">
    <property type="entry name" value="HETEROGENEOUS NUCLEAR RIBONUCLEOPROTEIN A1"/>
    <property type="match status" value="1"/>
</dbReference>
<dbReference type="Pfam" id="PF00076">
    <property type="entry name" value="RRM_1"/>
    <property type="match status" value="2"/>
</dbReference>
<accession>A0A8J2WA27</accession>
<proteinExistence type="predicted"/>
<name>A0A8J2WA27_9CRUS</name>
<feature type="compositionally biased region" description="Basic and acidic residues" evidence="4">
    <location>
        <begin position="209"/>
        <end position="218"/>
    </location>
</feature>
<feature type="compositionally biased region" description="Low complexity" evidence="4">
    <location>
        <begin position="220"/>
        <end position="231"/>
    </location>
</feature>
<dbReference type="GO" id="GO:0098687">
    <property type="term" value="C:chromosomal region"/>
    <property type="evidence" value="ECO:0007669"/>
    <property type="project" value="UniProtKB-ARBA"/>
</dbReference>
<organism evidence="6 7">
    <name type="scientific">Daphnia galeata</name>
    <dbReference type="NCBI Taxonomy" id="27404"/>
    <lineage>
        <taxon>Eukaryota</taxon>
        <taxon>Metazoa</taxon>
        <taxon>Ecdysozoa</taxon>
        <taxon>Arthropoda</taxon>
        <taxon>Crustacea</taxon>
        <taxon>Branchiopoda</taxon>
        <taxon>Diplostraca</taxon>
        <taxon>Cladocera</taxon>
        <taxon>Anomopoda</taxon>
        <taxon>Daphniidae</taxon>
        <taxon>Daphnia</taxon>
    </lineage>
</organism>
<protein>
    <recommendedName>
        <fullName evidence="5">RRM domain-containing protein</fullName>
    </recommendedName>
</protein>
<dbReference type="GO" id="GO:0071013">
    <property type="term" value="C:catalytic step 2 spliceosome"/>
    <property type="evidence" value="ECO:0007669"/>
    <property type="project" value="TreeGrafter"/>
</dbReference>
<dbReference type="Gene3D" id="3.30.70.330">
    <property type="match status" value="2"/>
</dbReference>
<evidence type="ECO:0000256" key="1">
    <source>
        <dbReference type="ARBA" id="ARBA00022737"/>
    </source>
</evidence>
<feature type="compositionally biased region" description="Basic and acidic residues" evidence="4">
    <location>
        <begin position="21"/>
        <end position="37"/>
    </location>
</feature>
<evidence type="ECO:0000259" key="5">
    <source>
        <dbReference type="PROSITE" id="PS50102"/>
    </source>
</evidence>
<dbReference type="InterPro" id="IPR000504">
    <property type="entry name" value="RRM_dom"/>
</dbReference>
<reference evidence="6" key="1">
    <citation type="submission" date="2021-11" db="EMBL/GenBank/DDBJ databases">
        <authorList>
            <person name="Schell T."/>
        </authorList>
    </citation>
    <scope>NUCLEOTIDE SEQUENCE</scope>
    <source>
        <strain evidence="6">M5</strain>
    </source>
</reference>
<dbReference type="PANTHER" id="PTHR48026">
    <property type="entry name" value="HOMOLOGOUS TO DROSOPHILA SQD (SQUID) PROTEIN"/>
    <property type="match status" value="1"/>
</dbReference>
<keyword evidence="7" id="KW-1185">Reference proteome</keyword>
<sequence length="443" mass="48287">MKTETEEQQQQPEPVVEEEERDSRPPAEQHTVKEKPEAEQFRKLFIGGLDYRTTDESLKKHFEQWGQIVDVVVMKDPKTRKSRGFGFVTYARAFMVDEAQAARPHRVDGREVEPKRAVPRDLIGKPEASSTVKKLFVGGLRDDVEEEDLQKYFSTFGPIASVNVVTEKETNKKRGFAFVEFDDYDPVDKVVLIRDHTVKGRHLDVKKAISKADMDKMKRGGPSPGSSPSGRGDYRGYRDSGRGDRNADRGGDLWERRDSWSNGGSGGGWSNGDHWVGGSSSYRGGSGGGRGGDYGNGQWEGSSWGGNQSSGAGWSGGSPGYGSSSGGNSWGGDYDNGYGGNMREFNQGGGPVRNSYVTERSVPYTRDYGGLADSIPSSGIDRSSNLFLIQKVQGEVVALQVAPVTGVRDVISRQVPSSPLGVVMFCSQTRTGAVSQVQESSIK</sequence>
<dbReference type="GO" id="GO:0000398">
    <property type="term" value="P:mRNA splicing, via spliceosome"/>
    <property type="evidence" value="ECO:0007669"/>
    <property type="project" value="TreeGrafter"/>
</dbReference>
<feature type="compositionally biased region" description="Low complexity" evidence="4">
    <location>
        <begin position="296"/>
        <end position="312"/>
    </location>
</feature>
<dbReference type="PROSITE" id="PS50102">
    <property type="entry name" value="RRM"/>
    <property type="match status" value="2"/>
</dbReference>
<dbReference type="EMBL" id="CAKKLH010000304">
    <property type="protein sequence ID" value="CAH0110672.1"/>
    <property type="molecule type" value="Genomic_DNA"/>
</dbReference>
<dbReference type="FunFam" id="3.30.70.330:FF:000040">
    <property type="entry name" value="Heterogeneous nuclear ribonucleoprotein A2/B1"/>
    <property type="match status" value="1"/>
</dbReference>
<feature type="compositionally biased region" description="Gly residues" evidence="4">
    <location>
        <begin position="284"/>
        <end position="295"/>
    </location>
</feature>
<keyword evidence="1" id="KW-0677">Repeat</keyword>
<feature type="domain" description="RRM" evidence="5">
    <location>
        <begin position="42"/>
        <end position="118"/>
    </location>
</feature>
<evidence type="ECO:0000256" key="2">
    <source>
        <dbReference type="ARBA" id="ARBA00022884"/>
    </source>
</evidence>
<dbReference type="GO" id="GO:0003730">
    <property type="term" value="F:mRNA 3'-UTR binding"/>
    <property type="evidence" value="ECO:0007669"/>
    <property type="project" value="TreeGrafter"/>
</dbReference>
<evidence type="ECO:0000313" key="6">
    <source>
        <dbReference type="EMBL" id="CAH0110672.1"/>
    </source>
</evidence>
<evidence type="ECO:0000313" key="7">
    <source>
        <dbReference type="Proteomes" id="UP000789390"/>
    </source>
</evidence>
<dbReference type="CDD" id="cd12578">
    <property type="entry name" value="RRM1_hnRNPA_like"/>
    <property type="match status" value="1"/>
</dbReference>
<dbReference type="InterPro" id="IPR012677">
    <property type="entry name" value="Nucleotide-bd_a/b_plait_sf"/>
</dbReference>
<dbReference type="Proteomes" id="UP000789390">
    <property type="component" value="Unassembled WGS sequence"/>
</dbReference>
<dbReference type="AlphaFoldDB" id="A0A8J2WA27"/>
<feature type="domain" description="RRM" evidence="5">
    <location>
        <begin position="133"/>
        <end position="210"/>
    </location>
</feature>
<dbReference type="OrthoDB" id="1875751at2759"/>